<proteinExistence type="predicted"/>
<accession>A0A7J0CXE1</accession>
<evidence type="ECO:0000313" key="1">
    <source>
        <dbReference type="EMBL" id="GFN07206.1"/>
    </source>
</evidence>
<name>A0A7J0CXE1_STRMI</name>
<dbReference type="AlphaFoldDB" id="A0A7J0CXE1"/>
<comment type="caution">
    <text evidence="1">The sequence shown here is derived from an EMBL/GenBank/DDBJ whole genome shotgun (WGS) entry which is preliminary data.</text>
</comment>
<dbReference type="Proteomes" id="UP000498740">
    <property type="component" value="Unassembled WGS sequence"/>
</dbReference>
<dbReference type="EMBL" id="BLWD01000001">
    <property type="protein sequence ID" value="GFN07206.1"/>
    <property type="molecule type" value="Genomic_DNA"/>
</dbReference>
<gene>
    <name evidence="1" type="ORF">Smic_57620</name>
</gene>
<evidence type="ECO:0000313" key="2">
    <source>
        <dbReference type="Proteomes" id="UP000498740"/>
    </source>
</evidence>
<organism evidence="1 2">
    <name type="scientific">Streptomyces microflavus</name>
    <name type="common">Streptomyces lipmanii</name>
    <dbReference type="NCBI Taxonomy" id="1919"/>
    <lineage>
        <taxon>Bacteria</taxon>
        <taxon>Bacillati</taxon>
        <taxon>Actinomycetota</taxon>
        <taxon>Actinomycetes</taxon>
        <taxon>Kitasatosporales</taxon>
        <taxon>Streptomycetaceae</taxon>
        <taxon>Streptomyces</taxon>
    </lineage>
</organism>
<reference evidence="1 2" key="1">
    <citation type="submission" date="2020-05" db="EMBL/GenBank/DDBJ databases">
        <title>Whole genome shotgun sequence of Streptomyces microflavus NBRC 13062.</title>
        <authorList>
            <person name="Komaki H."/>
            <person name="Tamura T."/>
        </authorList>
    </citation>
    <scope>NUCLEOTIDE SEQUENCE [LARGE SCALE GENOMIC DNA]</scope>
    <source>
        <strain evidence="1 2">NBRC 13062</strain>
    </source>
</reference>
<protein>
    <submittedName>
        <fullName evidence="1">Uncharacterized protein</fullName>
    </submittedName>
</protein>
<sequence>MATAFGTRLLPVARGPADYSADLGGTGLELELSHDYVEDRGIPFDRYQVIASLRDFGGDRERERASAEHIFNRLAELRRYWLALVFDLQAVIATAAPPKRETFPPPLQESWMSYDLATDR</sequence>